<dbReference type="PANTHER" id="PTHR31917">
    <property type="entry name" value="AGENET DOMAIN-CONTAINING PROTEIN-RELATED"/>
    <property type="match status" value="1"/>
</dbReference>
<dbReference type="EMBL" id="JBEDUW010000006">
    <property type="protein sequence ID" value="KAK9919738.1"/>
    <property type="molecule type" value="Genomic_DNA"/>
</dbReference>
<proteinExistence type="predicted"/>
<sequence length="125" mass="14620">MAQKRQQVSNYVVQYKNLVEEFDEYSLPLKETVMADEVRPLPPEIMEAPVFHVGNRIDANDLDGWCVGTISSDKINYGCHIVFFETIGEEIPYPIQKLRFHQEWCNGKWDVSSTKKRNRLALRRC</sequence>
<keyword evidence="2" id="KW-1185">Reference proteome</keyword>
<accession>A0AAW1W7B7</accession>
<dbReference type="PANTHER" id="PTHR31917:SF148">
    <property type="entry name" value="DUF724 DOMAIN-CONTAINING PROTEIN 2"/>
    <property type="match status" value="1"/>
</dbReference>
<comment type="caution">
    <text evidence="1">The sequence shown here is derived from an EMBL/GenBank/DDBJ whole genome shotgun (WGS) entry which is preliminary data.</text>
</comment>
<evidence type="ECO:0000313" key="1">
    <source>
        <dbReference type="EMBL" id="KAK9919738.1"/>
    </source>
</evidence>
<reference evidence="1 2" key="1">
    <citation type="journal article" date="2023" name="G3 (Bethesda)">
        <title>A chromosome-length genome assembly and annotation of blackberry (Rubus argutus, cv. 'Hillquist').</title>
        <authorList>
            <person name="Bruna T."/>
            <person name="Aryal R."/>
            <person name="Dudchenko O."/>
            <person name="Sargent D.J."/>
            <person name="Mead D."/>
            <person name="Buti M."/>
            <person name="Cavallini A."/>
            <person name="Hytonen T."/>
            <person name="Andres J."/>
            <person name="Pham M."/>
            <person name="Weisz D."/>
            <person name="Mascagni F."/>
            <person name="Usai G."/>
            <person name="Natali L."/>
            <person name="Bassil N."/>
            <person name="Fernandez G.E."/>
            <person name="Lomsadze A."/>
            <person name="Armour M."/>
            <person name="Olukolu B."/>
            <person name="Poorten T."/>
            <person name="Britton C."/>
            <person name="Davik J."/>
            <person name="Ashrafi H."/>
            <person name="Aiden E.L."/>
            <person name="Borodovsky M."/>
            <person name="Worthington M."/>
        </authorList>
    </citation>
    <scope>NUCLEOTIDE SEQUENCE [LARGE SCALE GENOMIC DNA]</scope>
    <source>
        <strain evidence="1">PI 553951</strain>
    </source>
</reference>
<gene>
    <name evidence="1" type="ORF">M0R45_028318</name>
</gene>
<dbReference type="Proteomes" id="UP001457282">
    <property type="component" value="Unassembled WGS sequence"/>
</dbReference>
<protein>
    <submittedName>
        <fullName evidence="1">Uncharacterized protein</fullName>
    </submittedName>
</protein>
<dbReference type="AlphaFoldDB" id="A0AAW1W7B7"/>
<organism evidence="1 2">
    <name type="scientific">Rubus argutus</name>
    <name type="common">Southern blackberry</name>
    <dbReference type="NCBI Taxonomy" id="59490"/>
    <lineage>
        <taxon>Eukaryota</taxon>
        <taxon>Viridiplantae</taxon>
        <taxon>Streptophyta</taxon>
        <taxon>Embryophyta</taxon>
        <taxon>Tracheophyta</taxon>
        <taxon>Spermatophyta</taxon>
        <taxon>Magnoliopsida</taxon>
        <taxon>eudicotyledons</taxon>
        <taxon>Gunneridae</taxon>
        <taxon>Pentapetalae</taxon>
        <taxon>rosids</taxon>
        <taxon>fabids</taxon>
        <taxon>Rosales</taxon>
        <taxon>Rosaceae</taxon>
        <taxon>Rosoideae</taxon>
        <taxon>Rosoideae incertae sedis</taxon>
        <taxon>Rubus</taxon>
    </lineage>
</organism>
<evidence type="ECO:0000313" key="2">
    <source>
        <dbReference type="Proteomes" id="UP001457282"/>
    </source>
</evidence>
<name>A0AAW1W7B7_RUBAR</name>